<gene>
    <name evidence="1" type="ORF">EPUL_001465</name>
</gene>
<organism evidence="1 2">
    <name type="scientific">Erysiphe pulchra</name>
    <dbReference type="NCBI Taxonomy" id="225359"/>
    <lineage>
        <taxon>Eukaryota</taxon>
        <taxon>Fungi</taxon>
        <taxon>Dikarya</taxon>
        <taxon>Ascomycota</taxon>
        <taxon>Pezizomycotina</taxon>
        <taxon>Leotiomycetes</taxon>
        <taxon>Erysiphales</taxon>
        <taxon>Erysiphaceae</taxon>
        <taxon>Erysiphe</taxon>
    </lineage>
</organism>
<dbReference type="OrthoDB" id="5373017at2759"/>
<protein>
    <submittedName>
        <fullName evidence="1">Uncharacterized protein</fullName>
    </submittedName>
</protein>
<accession>A0A2S4PWF8</accession>
<evidence type="ECO:0000313" key="1">
    <source>
        <dbReference type="EMBL" id="POS86365.1"/>
    </source>
</evidence>
<keyword evidence="2" id="KW-1185">Reference proteome</keyword>
<sequence length="592" mass="66614">MALPLTIPKEKKNSHKKIEEIAHNNENNGGISNLLLDENNPFKELDSLPESLALLQCLCSFDSTKAFKEENKPISDNHLKRVLNFATNTDEENDYEPTIVNLREYFESPSSSIASTEIREESILLSINQGSSQENPPALVSSAPSTTSLVATKPQEPLISVGNVEIGDCQREKTRKSESNNNLCDSGLVIDVRKKNSDIDEDVDGLARELDIWGPPDEDEDKIFNCTSGQQDCGPLTPALSPCLVSDSRLAGIHAAAALFRRPSAASKKYTRAPISKIFISLDITAEMFLKLQGAAKIYMLDEKFPERRKAIGAKSRSEKDLNKLKLYSLVKHFLEEEGWGEHCFGCGSEGADQRKFKWPDSKNKIIKLVTPLMRRMVTNERQRRYANETRMEKRLGNSNKRGIANKSAVASNKSVEPEIIVTSNRPVEPEIISVSSENSNIQNADGFQLQNIPDSSIDANFNAIIEYIASSSINNSLNENQGSNTAHTEQIQTLEKVFMKYYINLLRDGCRIKERLELLPDQYLDFSKLIHHINQSIDYRQEQILNIKIHGPDGLIKVFDEESWSHAVLLISKHQWMDQEVRCLVNLEKTP</sequence>
<dbReference type="EMBL" id="PEDP01000346">
    <property type="protein sequence ID" value="POS86365.1"/>
    <property type="molecule type" value="Genomic_DNA"/>
</dbReference>
<name>A0A2S4PWF8_9PEZI</name>
<dbReference type="STRING" id="225359.A0A2S4PWF8"/>
<dbReference type="Proteomes" id="UP000237438">
    <property type="component" value="Unassembled WGS sequence"/>
</dbReference>
<reference evidence="1 2" key="1">
    <citation type="submission" date="2017-10" db="EMBL/GenBank/DDBJ databases">
        <title>Development of genomic resources for the powdery mildew, Erysiphe pulchra.</title>
        <authorList>
            <person name="Wadl P.A."/>
            <person name="Mack B.M."/>
            <person name="Moore G."/>
            <person name="Beltz S.B."/>
        </authorList>
    </citation>
    <scope>NUCLEOTIDE SEQUENCE [LARGE SCALE GENOMIC DNA]</scope>
    <source>
        <strain evidence="1">Cflorida</strain>
    </source>
</reference>
<proteinExistence type="predicted"/>
<evidence type="ECO:0000313" key="2">
    <source>
        <dbReference type="Proteomes" id="UP000237438"/>
    </source>
</evidence>
<dbReference type="AlphaFoldDB" id="A0A2S4PWF8"/>
<comment type="caution">
    <text evidence="1">The sequence shown here is derived from an EMBL/GenBank/DDBJ whole genome shotgun (WGS) entry which is preliminary data.</text>
</comment>